<dbReference type="Proteomes" id="UP000241848">
    <property type="component" value="Unassembled WGS sequence"/>
</dbReference>
<dbReference type="Gene3D" id="3.40.30.10">
    <property type="entry name" value="Glutaredoxin"/>
    <property type="match status" value="1"/>
</dbReference>
<dbReference type="GO" id="GO:0004601">
    <property type="term" value="F:peroxidase activity"/>
    <property type="evidence" value="ECO:0007669"/>
    <property type="project" value="UniProtKB-KW"/>
</dbReference>
<protein>
    <submittedName>
        <fullName evidence="1">Thioredoxin peroxidase</fullName>
    </submittedName>
</protein>
<keyword evidence="1" id="KW-0560">Oxidoreductase</keyword>
<dbReference type="AlphaFoldDB" id="A0A2T2WIR1"/>
<sequence length="99" mass="11245">MWPQLTQQQIHVIVIAPDSPARLDRYLSSHNMPFQAVSDPKLLQLLGQETNWLKMGRMPTVIAIDRDGRVVYEHHGRSMSDLPDFQVVLEALQGRSPGN</sequence>
<dbReference type="EMBL" id="PXYV01000021">
    <property type="protein sequence ID" value="PSR22129.1"/>
    <property type="molecule type" value="Genomic_DNA"/>
</dbReference>
<accession>A0A2T2WIR1</accession>
<reference evidence="1 2" key="1">
    <citation type="journal article" date="2014" name="BMC Genomics">
        <title>Comparison of environmental and isolate Sulfobacillus genomes reveals diverse carbon, sulfur, nitrogen, and hydrogen metabolisms.</title>
        <authorList>
            <person name="Justice N.B."/>
            <person name="Norman A."/>
            <person name="Brown C.T."/>
            <person name="Singh A."/>
            <person name="Thomas B.C."/>
            <person name="Banfield J.F."/>
        </authorList>
    </citation>
    <scope>NUCLEOTIDE SEQUENCE [LARGE SCALE GENOMIC DNA]</scope>
    <source>
        <strain evidence="1">AMDSBA3</strain>
    </source>
</reference>
<organism evidence="1 2">
    <name type="scientific">Sulfobacillus acidophilus</name>
    <dbReference type="NCBI Taxonomy" id="53633"/>
    <lineage>
        <taxon>Bacteria</taxon>
        <taxon>Bacillati</taxon>
        <taxon>Bacillota</taxon>
        <taxon>Clostridia</taxon>
        <taxon>Eubacteriales</taxon>
        <taxon>Clostridiales Family XVII. Incertae Sedis</taxon>
        <taxon>Sulfobacillus</taxon>
    </lineage>
</organism>
<evidence type="ECO:0000313" key="1">
    <source>
        <dbReference type="EMBL" id="PSR22129.1"/>
    </source>
</evidence>
<evidence type="ECO:0000313" key="2">
    <source>
        <dbReference type="Proteomes" id="UP000241848"/>
    </source>
</evidence>
<proteinExistence type="predicted"/>
<gene>
    <name evidence="1" type="ORF">C7B45_07835</name>
</gene>
<dbReference type="InterPro" id="IPR036249">
    <property type="entry name" value="Thioredoxin-like_sf"/>
</dbReference>
<name>A0A2T2WIR1_9FIRM</name>
<comment type="caution">
    <text evidence="1">The sequence shown here is derived from an EMBL/GenBank/DDBJ whole genome shotgun (WGS) entry which is preliminary data.</text>
</comment>
<keyword evidence="1" id="KW-0575">Peroxidase</keyword>
<dbReference type="SUPFAM" id="SSF52833">
    <property type="entry name" value="Thioredoxin-like"/>
    <property type="match status" value="1"/>
</dbReference>